<dbReference type="OrthoDB" id="9811934at2"/>
<name>A0A2S7WGI2_9FLAO</name>
<reference evidence="1 2" key="1">
    <citation type="submission" date="2016-12" db="EMBL/GenBank/DDBJ databases">
        <title>Trade-off between light-utilization and light-protection in marine flavobacteria.</title>
        <authorList>
            <person name="Kumagai Y."/>
            <person name="Yoshizawa S."/>
            <person name="Kogure K."/>
            <person name="Iwasaki W."/>
        </authorList>
    </citation>
    <scope>NUCLEOTIDE SEQUENCE [LARGE SCALE GENOMIC DNA]</scope>
    <source>
        <strain evidence="1 2">ATCC 43844</strain>
    </source>
</reference>
<gene>
    <name evidence="1" type="ORF">BTO16_12620</name>
</gene>
<dbReference type="Proteomes" id="UP000239068">
    <property type="component" value="Unassembled WGS sequence"/>
</dbReference>
<dbReference type="EMBL" id="MSCM01000002">
    <property type="protein sequence ID" value="PQJ76718.1"/>
    <property type="molecule type" value="Genomic_DNA"/>
</dbReference>
<accession>A0A2S7WGI2</accession>
<evidence type="ECO:0008006" key="3">
    <source>
        <dbReference type="Google" id="ProtNLM"/>
    </source>
</evidence>
<dbReference type="InterPro" id="IPR011047">
    <property type="entry name" value="Quinoprotein_ADH-like_sf"/>
</dbReference>
<proteinExistence type="predicted"/>
<dbReference type="RefSeq" id="WP_105022034.1">
    <property type="nucleotide sequence ID" value="NZ_MSCM01000002.1"/>
</dbReference>
<evidence type="ECO:0000313" key="2">
    <source>
        <dbReference type="Proteomes" id="UP000239068"/>
    </source>
</evidence>
<comment type="caution">
    <text evidence="1">The sequence shown here is derived from an EMBL/GenBank/DDBJ whole genome shotgun (WGS) entry which is preliminary data.</text>
</comment>
<evidence type="ECO:0000313" key="1">
    <source>
        <dbReference type="EMBL" id="PQJ76718.1"/>
    </source>
</evidence>
<organism evidence="1 2">
    <name type="scientific">Polaribacter glomeratus</name>
    <dbReference type="NCBI Taxonomy" id="102"/>
    <lineage>
        <taxon>Bacteria</taxon>
        <taxon>Pseudomonadati</taxon>
        <taxon>Bacteroidota</taxon>
        <taxon>Flavobacteriia</taxon>
        <taxon>Flavobacteriales</taxon>
        <taxon>Flavobacteriaceae</taxon>
    </lineage>
</organism>
<dbReference type="PANTHER" id="PTHR42754:SF1">
    <property type="entry name" value="LIPOPROTEIN"/>
    <property type="match status" value="1"/>
</dbReference>
<sequence>MKIIGYIIVLLFLCNCSKDKVETNLDVFINSGQVSSVKTFGGSKNDALNSIVKTTDGGYVVLGYTQSNDFDSSSKSDESFDFWVMRFSSDDELLWNKTFGSSGDDRGVDIIATNDGGFALLGYASTADKDVSLNAGSQDFWILKITGEGVRLWEKSFGFLGSDKGVSLIQTSDNGYLVTGVLDVSASGGQGNSKKAKHAGGDIWALKLAPNGNLQWSKYFGGSFTDTPFGVVETLNNEFIIAASSDSKDFNITNNKGGYDFWVLKITFEGILIWEKNFGGSEIDEPRAIVATDDGNFIIVGDTRSADIDVSFNNGAADLWMIKINTNGTLIWEKTIGGTSFDVARSISKTQDNGFVIAGSSRSSNLGFINQGQNDAWILKVNSFGEIEWQKTVGGSQIDFLYDAVELQNKSIIAVGESNSASGDVTENKGFSDALIIKIK</sequence>
<protein>
    <recommendedName>
        <fullName evidence="3">Bulb-type lectin domain-containing protein</fullName>
    </recommendedName>
</protein>
<dbReference type="SUPFAM" id="SSF50998">
    <property type="entry name" value="Quinoprotein alcohol dehydrogenase-like"/>
    <property type="match status" value="1"/>
</dbReference>
<dbReference type="AlphaFoldDB" id="A0A2S7WGI2"/>
<keyword evidence="2" id="KW-1185">Reference proteome</keyword>
<dbReference type="PANTHER" id="PTHR42754">
    <property type="entry name" value="ENDOGLUCANASE"/>
    <property type="match status" value="1"/>
</dbReference>